<dbReference type="EMBL" id="BSXV01001222">
    <property type="protein sequence ID" value="GME92160.1"/>
    <property type="molecule type" value="Genomic_DNA"/>
</dbReference>
<evidence type="ECO:0000313" key="1">
    <source>
        <dbReference type="EMBL" id="GME92160.1"/>
    </source>
</evidence>
<gene>
    <name evidence="1" type="ORF">Cboi01_000261500</name>
</gene>
<protein>
    <submittedName>
        <fullName evidence="1">Unnamed protein product</fullName>
    </submittedName>
</protein>
<evidence type="ECO:0000313" key="2">
    <source>
        <dbReference type="Proteomes" id="UP001165101"/>
    </source>
</evidence>
<keyword evidence="2" id="KW-1185">Reference proteome</keyword>
<comment type="caution">
    <text evidence="1">The sequence shown here is derived from an EMBL/GenBank/DDBJ whole genome shotgun (WGS) entry which is preliminary data.</text>
</comment>
<accession>A0ACB5TNY0</accession>
<proteinExistence type="predicted"/>
<sequence>MTNSILQYKKYSTSNIDSSHKLNVQDITFAKSQNNEDTESCLPCITDPLVIYRSYVSRGILQPDINQLRCMVEFQKLYDELKDYQPDSLNDILINEYINKLKEYTKQLDESIPLNTVDDNDTSKTELNQGLFKNLNLSINQIINKNKFKKNERIKNELIKILTDEEKFNENINSPKGLIINGTVGSGKSLLMDIFANSLPIKSKRRWHYNNFILWVYSEIHNLQLKQTEKKFLNFKKYSDEIKDNLNDNKINPVNDLINEFYLYEISKKLIKNNSILILDEFMLPDISSAKIIKTLFNIFFKLGGVLIATTNKLPENLYSNEFNKEQFKDFEKILNLRCKTIKLDNSIDYRILLSNLPKENNNNNNNGENIDLIIKSLIIIKEEDKLHDKNWEILKKSILVNESPIEYQIFKSYGRIIKLPKYKIKDSIMKNLGENCTIIEFKDLINGKNLILNDLEYGNNQFLIKLHQIVSFLMI</sequence>
<dbReference type="Proteomes" id="UP001165101">
    <property type="component" value="Unassembled WGS sequence"/>
</dbReference>
<reference evidence="1" key="1">
    <citation type="submission" date="2023-04" db="EMBL/GenBank/DDBJ databases">
        <title>Candida boidinii NBRC 1967.</title>
        <authorList>
            <person name="Ichikawa N."/>
            <person name="Sato H."/>
            <person name="Tonouchi N."/>
        </authorList>
    </citation>
    <scope>NUCLEOTIDE SEQUENCE</scope>
    <source>
        <strain evidence="1">NBRC 1967</strain>
    </source>
</reference>
<organism evidence="1 2">
    <name type="scientific">Candida boidinii</name>
    <name type="common">Yeast</name>
    <dbReference type="NCBI Taxonomy" id="5477"/>
    <lineage>
        <taxon>Eukaryota</taxon>
        <taxon>Fungi</taxon>
        <taxon>Dikarya</taxon>
        <taxon>Ascomycota</taxon>
        <taxon>Saccharomycotina</taxon>
        <taxon>Pichiomycetes</taxon>
        <taxon>Pichiales</taxon>
        <taxon>Pichiaceae</taxon>
        <taxon>Ogataea</taxon>
        <taxon>Ogataea/Candida clade</taxon>
    </lineage>
</organism>
<name>A0ACB5TNY0_CANBO</name>